<dbReference type="EMBL" id="CAMXCT020000913">
    <property type="protein sequence ID" value="CAL1138098.1"/>
    <property type="molecule type" value="Genomic_DNA"/>
</dbReference>
<gene>
    <name evidence="1" type="ORF">C1SCF055_LOCUS12242</name>
</gene>
<reference evidence="1" key="1">
    <citation type="submission" date="2022-10" db="EMBL/GenBank/DDBJ databases">
        <authorList>
            <person name="Chen Y."/>
            <person name="Dougan E. K."/>
            <person name="Chan C."/>
            <person name="Rhodes N."/>
            <person name="Thang M."/>
        </authorList>
    </citation>
    <scope>NUCLEOTIDE SEQUENCE</scope>
</reference>
<evidence type="ECO:0000313" key="2">
    <source>
        <dbReference type="EMBL" id="CAL4772035.1"/>
    </source>
</evidence>
<keyword evidence="3" id="KW-1185">Reference proteome</keyword>
<accession>A0A9P1FQK0</accession>
<comment type="caution">
    <text evidence="1">The sequence shown here is derived from an EMBL/GenBank/DDBJ whole genome shotgun (WGS) entry which is preliminary data.</text>
</comment>
<reference evidence="2 3" key="2">
    <citation type="submission" date="2024-05" db="EMBL/GenBank/DDBJ databases">
        <authorList>
            <person name="Chen Y."/>
            <person name="Shah S."/>
            <person name="Dougan E. K."/>
            <person name="Thang M."/>
            <person name="Chan C."/>
        </authorList>
    </citation>
    <scope>NUCLEOTIDE SEQUENCE [LARGE SCALE GENOMIC DNA]</scope>
</reference>
<name>A0A9P1FQK0_9DINO</name>
<sequence>MTMILSESAEANFKHALSYDYLQEVRAGLGGLDVRGAKATSTADEDLIKRLILNSIGFDKLNQTVRARLVERLMGIVGEAMGN</sequence>
<evidence type="ECO:0000313" key="1">
    <source>
        <dbReference type="EMBL" id="CAI3984723.1"/>
    </source>
</evidence>
<dbReference type="AlphaFoldDB" id="A0A9P1FQK0"/>
<proteinExistence type="predicted"/>
<dbReference type="EMBL" id="CAMXCT030000913">
    <property type="protein sequence ID" value="CAL4772035.1"/>
    <property type="molecule type" value="Genomic_DNA"/>
</dbReference>
<protein>
    <submittedName>
        <fullName evidence="2">Calcium-binding protein 8</fullName>
    </submittedName>
</protein>
<organism evidence="1">
    <name type="scientific">Cladocopium goreaui</name>
    <dbReference type="NCBI Taxonomy" id="2562237"/>
    <lineage>
        <taxon>Eukaryota</taxon>
        <taxon>Sar</taxon>
        <taxon>Alveolata</taxon>
        <taxon>Dinophyceae</taxon>
        <taxon>Suessiales</taxon>
        <taxon>Symbiodiniaceae</taxon>
        <taxon>Cladocopium</taxon>
    </lineage>
</organism>
<dbReference type="EMBL" id="CAMXCT010000913">
    <property type="protein sequence ID" value="CAI3984723.1"/>
    <property type="molecule type" value="Genomic_DNA"/>
</dbReference>
<evidence type="ECO:0000313" key="3">
    <source>
        <dbReference type="Proteomes" id="UP001152797"/>
    </source>
</evidence>
<dbReference type="Proteomes" id="UP001152797">
    <property type="component" value="Unassembled WGS sequence"/>
</dbReference>